<dbReference type="RefSeq" id="WP_128490916.1">
    <property type="nucleotide sequence ID" value="NZ_JBHLXB010000043.1"/>
</dbReference>
<feature type="compositionally biased region" description="Basic and acidic residues" evidence="2">
    <location>
        <begin position="189"/>
        <end position="207"/>
    </location>
</feature>
<evidence type="ECO:0000313" key="4">
    <source>
        <dbReference type="Proteomes" id="UP000287168"/>
    </source>
</evidence>
<evidence type="ECO:0000256" key="2">
    <source>
        <dbReference type="SAM" id="MobiDB-lite"/>
    </source>
</evidence>
<proteinExistence type="predicted"/>
<keyword evidence="1" id="KW-0175">Coiled coil</keyword>
<dbReference type="EMBL" id="SBLC01000069">
    <property type="protein sequence ID" value="RWY35722.1"/>
    <property type="molecule type" value="Genomic_DNA"/>
</dbReference>
<dbReference type="AlphaFoldDB" id="A0A3S4XG17"/>
<organism evidence="3 4">
    <name type="scientific">Falsigemmobacter intermedius</name>
    <dbReference type="NCBI Taxonomy" id="1553448"/>
    <lineage>
        <taxon>Bacteria</taxon>
        <taxon>Pseudomonadati</taxon>
        <taxon>Pseudomonadota</taxon>
        <taxon>Alphaproteobacteria</taxon>
        <taxon>Rhodobacterales</taxon>
        <taxon>Paracoccaceae</taxon>
        <taxon>Falsigemmobacter</taxon>
    </lineage>
</organism>
<feature type="region of interest" description="Disordered" evidence="2">
    <location>
        <begin position="189"/>
        <end position="229"/>
    </location>
</feature>
<evidence type="ECO:0000313" key="3">
    <source>
        <dbReference type="EMBL" id="RWY35722.1"/>
    </source>
</evidence>
<comment type="caution">
    <text evidence="3">The sequence shown here is derived from an EMBL/GenBank/DDBJ whole genome shotgun (WGS) entry which is preliminary data.</text>
</comment>
<dbReference type="Proteomes" id="UP000287168">
    <property type="component" value="Unassembled WGS sequence"/>
</dbReference>
<gene>
    <name evidence="3" type="ORF">EP867_18425</name>
</gene>
<evidence type="ECO:0000256" key="1">
    <source>
        <dbReference type="SAM" id="Coils"/>
    </source>
</evidence>
<protein>
    <submittedName>
        <fullName evidence="3">Mob protein</fullName>
    </submittedName>
</protein>
<name>A0A3S4XG17_9RHOB</name>
<dbReference type="Gene3D" id="3.30.930.30">
    <property type="match status" value="1"/>
</dbReference>
<dbReference type="OrthoDB" id="6183171at2"/>
<sequence>MSREWSDAMAYQFFHIETYSQAPKKVRKTADHFNTAEQIEEEARRTPDYCQHVENPRPYLQLVNCTPIDEFIAQRRMKVAALTETVNTKGGGTYTRALRSDAATLYTEVHSHPVTSAAFLADPAAYRDEVKLWAAKVMKDFRARMPEGVVHTAVLHTDESHLHIHILAYNDADPKMDANKLHVGKKAAAEYRETHESDAIKSLDKPELAPLPLQPKKPKPSKNRTTQAKNDLRHAAAVDAWEGARAKLQAENEAMMADWRQRNHAHLKAGRLARGKAGDQEVYLATMQRAQDDYYDAVGLPCGFLRHGPRQERLSTKQYAARQREAKHKVKVAKKLEDEAAELGRVDKDLSMMRKELIEAASEREAELDAREEALEGKEQALQRRAAALDAREEDLTNAVGVMTQRFLLSSCC</sequence>
<feature type="coiled-coil region" evidence="1">
    <location>
        <begin position="358"/>
        <end position="399"/>
    </location>
</feature>
<reference evidence="3 4" key="1">
    <citation type="journal article" date="2015" name="Int. J. Syst. Evol. Microbiol.">
        <title>Gemmobacter intermedius sp. nov., isolated from a white stork (Ciconia ciconia).</title>
        <authorList>
            <person name="Kampfer P."/>
            <person name="Jerzak L."/>
            <person name="Wilharm G."/>
            <person name="Golke J."/>
            <person name="Busse H.J."/>
            <person name="Glaeser S.P."/>
        </authorList>
    </citation>
    <scope>NUCLEOTIDE SEQUENCE [LARGE SCALE GENOMIC DNA]</scope>
    <source>
        <strain evidence="3 4">119/4</strain>
    </source>
</reference>
<keyword evidence="4" id="KW-1185">Reference proteome</keyword>
<accession>A0A3S4XG17</accession>